<accession>A0A7J7E856</accession>
<dbReference type="EMBL" id="JACDTQ010003878">
    <property type="protein sequence ID" value="KAF5911972.1"/>
    <property type="molecule type" value="Genomic_DNA"/>
</dbReference>
<keyword evidence="3" id="KW-1185">Reference proteome</keyword>
<proteinExistence type="predicted"/>
<feature type="region of interest" description="Disordered" evidence="1">
    <location>
        <begin position="36"/>
        <end position="62"/>
    </location>
</feature>
<comment type="caution">
    <text evidence="2">The sequence shown here is derived from an EMBL/GenBank/DDBJ whole genome shotgun (WGS) entry which is preliminary data.</text>
</comment>
<organism evidence="2 3">
    <name type="scientific">Diceros bicornis minor</name>
    <name type="common">South-central black rhinoceros</name>
    <dbReference type="NCBI Taxonomy" id="77932"/>
    <lineage>
        <taxon>Eukaryota</taxon>
        <taxon>Metazoa</taxon>
        <taxon>Chordata</taxon>
        <taxon>Craniata</taxon>
        <taxon>Vertebrata</taxon>
        <taxon>Euteleostomi</taxon>
        <taxon>Mammalia</taxon>
        <taxon>Eutheria</taxon>
        <taxon>Laurasiatheria</taxon>
        <taxon>Perissodactyla</taxon>
        <taxon>Rhinocerotidae</taxon>
        <taxon>Diceros</taxon>
    </lineage>
</organism>
<dbReference type="PANTHER" id="PTHR17271:SF10">
    <property type="entry name" value="TRIO AND F-ACTIN-BINDING PROTEIN"/>
    <property type="match status" value="1"/>
</dbReference>
<feature type="compositionally biased region" description="Basic and acidic residues" evidence="1">
    <location>
        <begin position="519"/>
        <end position="532"/>
    </location>
</feature>
<dbReference type="InterPro" id="IPR052223">
    <property type="entry name" value="Actin_Cytoskeleton_Reg"/>
</dbReference>
<dbReference type="GO" id="GO:1900026">
    <property type="term" value="P:positive regulation of substrate adhesion-dependent cell spreading"/>
    <property type="evidence" value="ECO:0007669"/>
    <property type="project" value="TreeGrafter"/>
</dbReference>
<feature type="compositionally biased region" description="Polar residues" evidence="1">
    <location>
        <begin position="648"/>
        <end position="663"/>
    </location>
</feature>
<feature type="region of interest" description="Disordered" evidence="1">
    <location>
        <begin position="776"/>
        <end position="799"/>
    </location>
</feature>
<feature type="compositionally biased region" description="Basic and acidic residues" evidence="1">
    <location>
        <begin position="451"/>
        <end position="464"/>
    </location>
</feature>
<feature type="compositionally biased region" description="Polar residues" evidence="1">
    <location>
        <begin position="591"/>
        <end position="618"/>
    </location>
</feature>
<feature type="region of interest" description="Disordered" evidence="1">
    <location>
        <begin position="420"/>
        <end position="761"/>
    </location>
</feature>
<dbReference type="PANTHER" id="PTHR17271">
    <property type="entry name" value="PLECKSTRIN HOMOLOGY PH DOMAIN-CONTAINING PROTEIN"/>
    <property type="match status" value="1"/>
</dbReference>
<name>A0A7J7E856_DICBM</name>
<feature type="compositionally biased region" description="Pro residues" evidence="1">
    <location>
        <begin position="163"/>
        <end position="172"/>
    </location>
</feature>
<sequence length="978" mass="103726">MRWWVVMGAGGEAAGRCHDTVGVLLGPARLGPLGDARRAARSSVMRRGPQGGQGARPGCGSDTSRCRALIRIWLRGRGRNRTQAGLLRLGWRSRHRGPTPWPCSAPASGGLLGTRKVCAPPGRGLSPGLWAPGSPGSMPRPRPVAVSDEGPLLPRRPSKVSAPRPPPPPPGVGPGRAAAWGPEPEPPGPEGADSRRPPATAGAAAQCGIPGGEPGVSLTPLVWGGAVKGEGSPHVGDQLPPLCTLSQEPGSPVSAEVPYCDLPRRPPASEDLLSASTVGCQSVVGPGLGPGPERWVEPRGLGRGFRVEDALTQPTPHPFTMAASVRWLLSWVMWSVHTAWARAGGGHLPRAFAQLRSRVWRAMHLPCSGHGPQPAHLSWFLSQCPAGLPAGGPTAAPKSGSREPGAVPYLGGLASSLCGSFDEGPDSGTSSSPDCGAPDDTSNPSSTDWDPVERREEAPSRDELTVMIPRKPQEGPRADNARRVPLVLTRSPVGGDAAGQRKEDTGGGSRSAGQHWAKLRGESRYFSVERHQSALNQATSATPQSGPRSATSQASSLHCSAQKDVAQAASTPPDTPRASSPPRITQRDNPRTSSTQRDTPRSSSTQRNTARASSPSRVTQRDNPRTSSTQRNDPRVSSPPRATEQDNSRISSTQQDKPQTSFPTWHRDAPSFSSPPRQAPEPSLFFQDPPGTSMESLAPSADSLHGSPVLPPQVCIGHRDAPRASSPPRHPPSDLALLTPSPRPGSSGGSWGSAPPGETRHNLEREEYTVLADLPPPRRLAQRDPGPQCSNGGRTRSPGRAEVERLFGQEHSKFDLFTIQVTTFVVSSSSSTAPTLEADRGARVPAETRAEMRLTSLLVAQSGLGTWLSFSGFWLRSATRGSAPFVNADEVRLSNLVETDIQWGGWIFCFDLLHTGAERCVPRFCLACVPFHQDVMLTINNRGYQLSGRTANWNGGLFTAQRSKDDLSLVHVATAPEV</sequence>
<feature type="compositionally biased region" description="Polar residues" evidence="1">
    <location>
        <begin position="533"/>
        <end position="559"/>
    </location>
</feature>
<evidence type="ECO:0000313" key="3">
    <source>
        <dbReference type="Proteomes" id="UP000551758"/>
    </source>
</evidence>
<dbReference type="AlphaFoldDB" id="A0A7J7E856"/>
<dbReference type="GO" id="GO:0051015">
    <property type="term" value="F:actin filament binding"/>
    <property type="evidence" value="ECO:0007669"/>
    <property type="project" value="TreeGrafter"/>
</dbReference>
<feature type="region of interest" description="Disordered" evidence="1">
    <location>
        <begin position="95"/>
        <end position="212"/>
    </location>
</feature>
<feature type="compositionally biased region" description="Basic and acidic residues" evidence="1">
    <location>
        <begin position="471"/>
        <end position="482"/>
    </location>
</feature>
<dbReference type="GO" id="GO:0015629">
    <property type="term" value="C:actin cytoskeleton"/>
    <property type="evidence" value="ECO:0007669"/>
    <property type="project" value="TreeGrafter"/>
</dbReference>
<dbReference type="Proteomes" id="UP000551758">
    <property type="component" value="Unassembled WGS sequence"/>
</dbReference>
<protein>
    <submittedName>
        <fullName evidence="2">Uncharacterized protein</fullName>
    </submittedName>
</protein>
<gene>
    <name evidence="2" type="ORF">HPG69_009928</name>
</gene>
<evidence type="ECO:0000313" key="2">
    <source>
        <dbReference type="EMBL" id="KAF5911972.1"/>
    </source>
</evidence>
<evidence type="ECO:0000256" key="1">
    <source>
        <dbReference type="SAM" id="MobiDB-lite"/>
    </source>
</evidence>
<reference evidence="2 3" key="1">
    <citation type="journal article" date="2020" name="Mol. Biol. Evol.">
        <title>Interspecific Gene Flow and the Evolution of Specialization in Black and White Rhinoceros.</title>
        <authorList>
            <person name="Moodley Y."/>
            <person name="Westbury M.V."/>
            <person name="Russo I.M."/>
            <person name="Gopalakrishnan S."/>
            <person name="Rakotoarivelo A."/>
            <person name="Olsen R.A."/>
            <person name="Prost S."/>
            <person name="Tunstall T."/>
            <person name="Ryder O.A."/>
            <person name="Dalen L."/>
            <person name="Bruford M.W."/>
        </authorList>
    </citation>
    <scope>NUCLEOTIDE SEQUENCE [LARGE SCALE GENOMIC DNA]</scope>
    <source>
        <strain evidence="2">SBR-YM</strain>
        <tissue evidence="2">Skin</tissue>
    </source>
</reference>